<dbReference type="GO" id="GO:0003677">
    <property type="term" value="F:DNA binding"/>
    <property type="evidence" value="ECO:0007669"/>
    <property type="project" value="InterPro"/>
</dbReference>
<evidence type="ECO:0000256" key="5">
    <source>
        <dbReference type="SAM" id="MobiDB-lite"/>
    </source>
</evidence>
<evidence type="ECO:0000313" key="9">
    <source>
        <dbReference type="Proteomes" id="UP000256661"/>
    </source>
</evidence>
<proteinExistence type="inferred from homology"/>
<dbReference type="SUPFAM" id="SSF88946">
    <property type="entry name" value="Sigma2 domain of RNA polymerase sigma factors"/>
    <property type="match status" value="1"/>
</dbReference>
<name>A0A3D9SNI2_9ACTN</name>
<dbReference type="InterPro" id="IPR013325">
    <property type="entry name" value="RNA_pol_sigma_r2"/>
</dbReference>
<dbReference type="PANTHER" id="PTHR43133:SF66">
    <property type="entry name" value="ECF RNA POLYMERASE SIGMA FACTOR SIGK"/>
    <property type="match status" value="1"/>
</dbReference>
<dbReference type="GO" id="GO:0006352">
    <property type="term" value="P:DNA-templated transcription initiation"/>
    <property type="evidence" value="ECO:0007669"/>
    <property type="project" value="InterPro"/>
</dbReference>
<dbReference type="InterPro" id="IPR007627">
    <property type="entry name" value="RNA_pol_sigma70_r2"/>
</dbReference>
<evidence type="ECO:0000256" key="4">
    <source>
        <dbReference type="ARBA" id="ARBA00023163"/>
    </source>
</evidence>
<dbReference type="EMBL" id="QTTT01000001">
    <property type="protein sequence ID" value="REE95523.1"/>
    <property type="molecule type" value="Genomic_DNA"/>
</dbReference>
<keyword evidence="4" id="KW-0804">Transcription</keyword>
<dbReference type="Proteomes" id="UP000256661">
    <property type="component" value="Unassembled WGS sequence"/>
</dbReference>
<dbReference type="SUPFAM" id="SSF88659">
    <property type="entry name" value="Sigma3 and sigma4 domains of RNA polymerase sigma factors"/>
    <property type="match status" value="1"/>
</dbReference>
<dbReference type="Gene3D" id="1.10.1740.10">
    <property type="match status" value="1"/>
</dbReference>
<dbReference type="GO" id="GO:0016987">
    <property type="term" value="F:sigma factor activity"/>
    <property type="evidence" value="ECO:0007669"/>
    <property type="project" value="UniProtKB-KW"/>
</dbReference>
<protein>
    <submittedName>
        <fullName evidence="8">RNA polymerase sigma-70 factor (ECF subfamily)</fullName>
    </submittedName>
</protein>
<feature type="region of interest" description="Disordered" evidence="5">
    <location>
        <begin position="23"/>
        <end position="44"/>
    </location>
</feature>
<feature type="domain" description="RNA polymerase sigma factor 70 region 4 type 2" evidence="7">
    <location>
        <begin position="163"/>
        <end position="214"/>
    </location>
</feature>
<feature type="compositionally biased region" description="Pro residues" evidence="5">
    <location>
        <begin position="30"/>
        <end position="40"/>
    </location>
</feature>
<sequence>MITSGARTHCIIYGMDGARERFPVAEPSREPPAPSGPPPATAEEVELEEALQAALEGDEAAFRSLYRDVQPRLLRYLRAMVGADADDVASDAWLQIARDLRTFQGDYDRFRGWTTRIARNRAIDHLRKAGRRPGVSLPVEELPEPISVRDTETDALERLSTEQAVALIAGLPRDQAEAVLLRVVVGLDAKEAGRVLGKRAGSVRTAAYRGLRRLAQTLDERPNGSPREGGSEGGR</sequence>
<dbReference type="Pfam" id="PF08281">
    <property type="entry name" value="Sigma70_r4_2"/>
    <property type="match status" value="1"/>
</dbReference>
<dbReference type="InterPro" id="IPR014284">
    <property type="entry name" value="RNA_pol_sigma-70_dom"/>
</dbReference>
<gene>
    <name evidence="8" type="ORF">DFJ69_0913</name>
</gene>
<feature type="domain" description="RNA polymerase sigma-70 region 2" evidence="6">
    <location>
        <begin position="65"/>
        <end position="132"/>
    </location>
</feature>
<keyword evidence="2" id="KW-0805">Transcription regulation</keyword>
<reference evidence="8 9" key="1">
    <citation type="submission" date="2018-08" db="EMBL/GenBank/DDBJ databases">
        <title>Sequencing the genomes of 1000 actinobacteria strains.</title>
        <authorList>
            <person name="Klenk H.-P."/>
        </authorList>
    </citation>
    <scope>NUCLEOTIDE SEQUENCE [LARGE SCALE GENOMIC DNA]</scope>
    <source>
        <strain evidence="8 9">DSM 43927</strain>
    </source>
</reference>
<organism evidence="8 9">
    <name type="scientific">Thermomonospora umbrina</name>
    <dbReference type="NCBI Taxonomy" id="111806"/>
    <lineage>
        <taxon>Bacteria</taxon>
        <taxon>Bacillati</taxon>
        <taxon>Actinomycetota</taxon>
        <taxon>Actinomycetes</taxon>
        <taxon>Streptosporangiales</taxon>
        <taxon>Thermomonosporaceae</taxon>
        <taxon>Thermomonospora</taxon>
    </lineage>
</organism>
<dbReference type="InterPro" id="IPR013324">
    <property type="entry name" value="RNA_pol_sigma_r3/r4-like"/>
</dbReference>
<evidence type="ECO:0000256" key="3">
    <source>
        <dbReference type="ARBA" id="ARBA00023082"/>
    </source>
</evidence>
<accession>A0A3D9SNI2</accession>
<dbReference type="Gene3D" id="1.10.10.10">
    <property type="entry name" value="Winged helix-like DNA-binding domain superfamily/Winged helix DNA-binding domain"/>
    <property type="match status" value="1"/>
</dbReference>
<evidence type="ECO:0000256" key="2">
    <source>
        <dbReference type="ARBA" id="ARBA00023015"/>
    </source>
</evidence>
<comment type="similarity">
    <text evidence="1">Belongs to the sigma-70 factor family. ECF subfamily.</text>
</comment>
<dbReference type="InterPro" id="IPR013249">
    <property type="entry name" value="RNA_pol_sigma70_r4_t2"/>
</dbReference>
<keyword evidence="3" id="KW-0731">Sigma factor</keyword>
<dbReference type="AlphaFoldDB" id="A0A3D9SNI2"/>
<comment type="caution">
    <text evidence="8">The sequence shown here is derived from an EMBL/GenBank/DDBJ whole genome shotgun (WGS) entry which is preliminary data.</text>
</comment>
<dbReference type="Pfam" id="PF04542">
    <property type="entry name" value="Sigma70_r2"/>
    <property type="match status" value="1"/>
</dbReference>
<evidence type="ECO:0000259" key="7">
    <source>
        <dbReference type="Pfam" id="PF08281"/>
    </source>
</evidence>
<dbReference type="InterPro" id="IPR039425">
    <property type="entry name" value="RNA_pol_sigma-70-like"/>
</dbReference>
<dbReference type="PANTHER" id="PTHR43133">
    <property type="entry name" value="RNA POLYMERASE ECF-TYPE SIGMA FACTO"/>
    <property type="match status" value="1"/>
</dbReference>
<evidence type="ECO:0000259" key="6">
    <source>
        <dbReference type="Pfam" id="PF04542"/>
    </source>
</evidence>
<keyword evidence="9" id="KW-1185">Reference proteome</keyword>
<evidence type="ECO:0000256" key="1">
    <source>
        <dbReference type="ARBA" id="ARBA00010641"/>
    </source>
</evidence>
<dbReference type="NCBIfam" id="TIGR02937">
    <property type="entry name" value="sigma70-ECF"/>
    <property type="match status" value="1"/>
</dbReference>
<dbReference type="InterPro" id="IPR036388">
    <property type="entry name" value="WH-like_DNA-bd_sf"/>
</dbReference>
<evidence type="ECO:0000313" key="8">
    <source>
        <dbReference type="EMBL" id="REE95523.1"/>
    </source>
</evidence>